<sequence length="47" mass="4726">TVLPPVIASQQEMQDAMTQALESAAAGALSVEEALAQAASKIDSLLG</sequence>
<comment type="caution">
    <text evidence="1">The sequence shown here is derived from an EMBL/GenBank/DDBJ whole genome shotgun (WGS) entry which is preliminary data.</text>
</comment>
<dbReference type="Proteomes" id="UP000018852">
    <property type="component" value="Unassembled WGS sequence"/>
</dbReference>
<name>W1VN62_9ACTO</name>
<evidence type="ECO:0000313" key="2">
    <source>
        <dbReference type="Proteomes" id="UP000018852"/>
    </source>
</evidence>
<dbReference type="AlphaFoldDB" id="W1VN62"/>
<proteinExistence type="predicted"/>
<dbReference type="PATRIC" id="fig|1403939.3.peg.126"/>
<accession>W1VN62</accession>
<evidence type="ECO:0000313" key="1">
    <source>
        <dbReference type="EMBL" id="ETJ07136.1"/>
    </source>
</evidence>
<reference evidence="1 2" key="1">
    <citation type="submission" date="2013-12" db="EMBL/GenBank/DDBJ databases">
        <title>A Varibaculum cambriense genome reconstructed from a premature infant gut community with otherwise low bacterial novelty that shifts toward anaerobic metabolism during the third week of life.</title>
        <authorList>
            <person name="Brown C.T."/>
            <person name="Sharon I."/>
            <person name="Thomas B.C."/>
            <person name="Castelle C.J."/>
            <person name="Morowitz M.J."/>
            <person name="Banfield J.F."/>
        </authorList>
    </citation>
    <scope>NUCLEOTIDE SEQUENCE [LARGE SCALE GENOMIC DNA]</scope>
    <source>
        <strain evidence="2">DORA_12</strain>
    </source>
</reference>
<organism evidence="1 2">
    <name type="scientific">Actinomyces urogenitalis DORA_12</name>
    <dbReference type="NCBI Taxonomy" id="1403939"/>
    <lineage>
        <taxon>Bacteria</taxon>
        <taxon>Bacillati</taxon>
        <taxon>Actinomycetota</taxon>
        <taxon>Actinomycetes</taxon>
        <taxon>Actinomycetales</taxon>
        <taxon>Actinomycetaceae</taxon>
        <taxon>Actinomyces</taxon>
    </lineage>
</organism>
<dbReference type="EMBL" id="AZLV01000126">
    <property type="protein sequence ID" value="ETJ07136.1"/>
    <property type="molecule type" value="Genomic_DNA"/>
</dbReference>
<dbReference type="Gene3D" id="3.40.190.10">
    <property type="entry name" value="Periplasmic binding protein-like II"/>
    <property type="match status" value="1"/>
</dbReference>
<gene>
    <name evidence="1" type="ORF">Q605_AUC00126G0001</name>
</gene>
<protein>
    <submittedName>
        <fullName evidence="1">ABC superfamily ATP binding cassette transporter, extracellular solute-binding protein</fullName>
    </submittedName>
</protein>
<feature type="non-terminal residue" evidence="1">
    <location>
        <position position="1"/>
    </location>
</feature>